<proteinExistence type="predicted"/>
<feature type="transmembrane region" description="Helical" evidence="1">
    <location>
        <begin position="41"/>
        <end position="65"/>
    </location>
</feature>
<evidence type="ECO:0000256" key="2">
    <source>
        <dbReference type="SAM" id="SignalP"/>
    </source>
</evidence>
<protein>
    <recommendedName>
        <fullName evidence="5">Integral membrane protein</fullName>
    </recommendedName>
</protein>
<keyword evidence="1" id="KW-1133">Transmembrane helix</keyword>
<reference evidence="3 4" key="1">
    <citation type="submission" date="2020-04" db="EMBL/GenBank/DDBJ databases">
        <title>Thermobifida alba genome sequencing and assembly.</title>
        <authorList>
            <person name="Luzics S."/>
            <person name="Horvath B."/>
            <person name="Nagy I."/>
            <person name="Toth A."/>
            <person name="Nagy I."/>
            <person name="Kukolya J."/>
        </authorList>
    </citation>
    <scope>NUCLEOTIDE SEQUENCE [LARGE SCALE GENOMIC DNA]</scope>
    <source>
        <strain evidence="3 4">DSM 43795</strain>
    </source>
</reference>
<organism evidence="3 4">
    <name type="scientific">Thermobifida alba</name>
    <name type="common">Thermomonospora alba</name>
    <dbReference type="NCBI Taxonomy" id="53522"/>
    <lineage>
        <taxon>Bacteria</taxon>
        <taxon>Bacillati</taxon>
        <taxon>Actinomycetota</taxon>
        <taxon>Actinomycetes</taxon>
        <taxon>Streptosporangiales</taxon>
        <taxon>Nocardiopsidaceae</taxon>
        <taxon>Thermobifida</taxon>
    </lineage>
</organism>
<dbReference type="EMBL" id="CP051627">
    <property type="protein sequence ID" value="UPT23287.1"/>
    <property type="molecule type" value="Genomic_DNA"/>
</dbReference>
<sequence>MWWHRVLGALLFAVASAVMAVAAVAAVAAPVDLLRPGGHTMLAPGATAALGLAGLLTLLGLWAVLARTLHGLGVRRAAATASLALVVPVGHAAAQGALYGPVGVLWWSMGLAALSGALVCLVATGLRGRRAVTAAVAVLALAVLAGGVGLGGTVTRIAPRAEFDRHAAIPVLRHPDWDLAEVEASPDQGEVLVEYRHVKRADAEPLTLYAYRPEAADWWSWDEIEVGEGDEALRDDGFVLLRDPRNGPTLYLDLALSTRVQVVWRGATQEELAALAGYIWAATDIERAELRREVGPPRRE</sequence>
<feature type="transmembrane region" description="Helical" evidence="1">
    <location>
        <begin position="77"/>
        <end position="98"/>
    </location>
</feature>
<accession>A0ABY4L6N8</accession>
<feature type="signal peptide" evidence="2">
    <location>
        <begin position="1"/>
        <end position="25"/>
    </location>
</feature>
<name>A0ABY4L6N8_THEAE</name>
<keyword evidence="4" id="KW-1185">Reference proteome</keyword>
<keyword evidence="1" id="KW-0472">Membrane</keyword>
<feature type="transmembrane region" description="Helical" evidence="1">
    <location>
        <begin position="104"/>
        <end position="124"/>
    </location>
</feature>
<keyword evidence="2" id="KW-0732">Signal</keyword>
<gene>
    <name evidence="3" type="ORF">FOF52_02475</name>
</gene>
<feature type="chain" id="PRO_5046643165" description="Integral membrane protein" evidence="2">
    <location>
        <begin position="26"/>
        <end position="300"/>
    </location>
</feature>
<evidence type="ECO:0008006" key="5">
    <source>
        <dbReference type="Google" id="ProtNLM"/>
    </source>
</evidence>
<dbReference type="Proteomes" id="UP000832041">
    <property type="component" value="Chromosome"/>
</dbReference>
<evidence type="ECO:0000313" key="4">
    <source>
        <dbReference type="Proteomes" id="UP000832041"/>
    </source>
</evidence>
<feature type="transmembrane region" description="Helical" evidence="1">
    <location>
        <begin position="131"/>
        <end position="150"/>
    </location>
</feature>
<evidence type="ECO:0000256" key="1">
    <source>
        <dbReference type="SAM" id="Phobius"/>
    </source>
</evidence>
<keyword evidence="1" id="KW-0812">Transmembrane</keyword>
<evidence type="ECO:0000313" key="3">
    <source>
        <dbReference type="EMBL" id="UPT23287.1"/>
    </source>
</evidence>